<dbReference type="SUPFAM" id="SSF53335">
    <property type="entry name" value="S-adenosyl-L-methionine-dependent methyltransferases"/>
    <property type="match status" value="1"/>
</dbReference>
<sequence>MRVDTRATIFAACRTEPEVDGRGEDRGHEVVGHLSEKLTRYLCRAGRRTRPRQRVKCLRPKKTVIRACRGSSHLFAQIQPLFGKFVIRFSSSHSSFELDPMLDHLFADPYLSAVYDAWHPRSVREDYDFYLSRILTADAVLDVGFGTGTLLHEARLAGHSGRLCGIDPAPGVLNRARTRTDIEWVLGDLQSVGWTAQFDLIVMTGHAFQALVSDEDLRDFMAAVRLVLVPGGRFAFETRNPSVRAWENWTPENAVVVELPDGSLVQITTEVVIPFDGKTLTFTHRFCGKHWSLPRVSQSTLRFLEADELSSLLESAGLRIEQRFGGFDGSPLGPSSPEIITFATR</sequence>
<dbReference type="CDD" id="cd02440">
    <property type="entry name" value="AdoMet_MTases"/>
    <property type="match status" value="1"/>
</dbReference>
<feature type="domain" description="Methyltransferase" evidence="2">
    <location>
        <begin position="140"/>
        <end position="232"/>
    </location>
</feature>
<dbReference type="InterPro" id="IPR029063">
    <property type="entry name" value="SAM-dependent_MTases_sf"/>
</dbReference>
<dbReference type="Proteomes" id="UP000005732">
    <property type="component" value="Unassembled WGS sequence"/>
</dbReference>
<dbReference type="HOGENOM" id="CLU_069129_7_4_5"/>
<dbReference type="InterPro" id="IPR041698">
    <property type="entry name" value="Methyltransf_25"/>
</dbReference>
<accession>J0WFU7</accession>
<dbReference type="Pfam" id="PF13649">
    <property type="entry name" value="Methyltransf_25"/>
    <property type="match status" value="1"/>
</dbReference>
<name>J0WFU7_RHILT</name>
<dbReference type="Gene3D" id="3.40.50.150">
    <property type="entry name" value="Vaccinia Virus protein VP39"/>
    <property type="match status" value="1"/>
</dbReference>
<protein>
    <submittedName>
        <fullName evidence="3">Methylase involved in ubiquinone/menaquinone biosynthesis</fullName>
    </submittedName>
</protein>
<evidence type="ECO:0000256" key="1">
    <source>
        <dbReference type="ARBA" id="ARBA00022679"/>
    </source>
</evidence>
<dbReference type="AlphaFoldDB" id="J0WFU7"/>
<reference evidence="3 4" key="1">
    <citation type="submission" date="2012-02" db="EMBL/GenBank/DDBJ databases">
        <title>Improved High-Quality Draft Sequence of Rhizobium leguminosarum bv. trifolii WSM2297.</title>
        <authorList>
            <consortium name="US DOE Joint Genome Institute"/>
            <person name="Lucas S."/>
            <person name="Han J."/>
            <person name="Lapidus A."/>
            <person name="Cheng J.-F."/>
            <person name="Goodwin L."/>
            <person name="Pitluck S."/>
            <person name="Peters L."/>
            <person name="Ovchinnikova G."/>
            <person name="Zhang X."/>
            <person name="Detter J.C."/>
            <person name="Han C."/>
            <person name="Tapia R."/>
            <person name="Land M."/>
            <person name="Hauser L."/>
            <person name="Kyrpides N."/>
            <person name="Ivanova N."/>
            <person name="Pagani I."/>
            <person name="Brau L."/>
            <person name="Yates R."/>
            <person name="O'Hara G."/>
            <person name="Rui T."/>
            <person name="Howieson J."/>
            <person name="Reeve W."/>
            <person name="Woyke T."/>
        </authorList>
    </citation>
    <scope>NUCLEOTIDE SEQUENCE [LARGE SCALE GENOMIC DNA]</scope>
    <source>
        <strain evidence="3 4">WSM2297</strain>
    </source>
</reference>
<evidence type="ECO:0000313" key="4">
    <source>
        <dbReference type="Proteomes" id="UP000005732"/>
    </source>
</evidence>
<dbReference type="PANTHER" id="PTHR43861">
    <property type="entry name" value="TRANS-ACONITATE 2-METHYLTRANSFERASE-RELATED"/>
    <property type="match status" value="1"/>
</dbReference>
<keyword evidence="3" id="KW-0830">Ubiquinone</keyword>
<dbReference type="GO" id="GO:0032259">
    <property type="term" value="P:methylation"/>
    <property type="evidence" value="ECO:0007669"/>
    <property type="project" value="UniProtKB-KW"/>
</dbReference>
<dbReference type="GO" id="GO:0008168">
    <property type="term" value="F:methyltransferase activity"/>
    <property type="evidence" value="ECO:0007669"/>
    <property type="project" value="UniProtKB-KW"/>
</dbReference>
<proteinExistence type="predicted"/>
<keyword evidence="3" id="KW-0489">Methyltransferase</keyword>
<evidence type="ECO:0000313" key="3">
    <source>
        <dbReference type="EMBL" id="EJC84283.1"/>
    </source>
</evidence>
<evidence type="ECO:0000259" key="2">
    <source>
        <dbReference type="Pfam" id="PF13649"/>
    </source>
</evidence>
<keyword evidence="1" id="KW-0808">Transferase</keyword>
<gene>
    <name evidence="3" type="ORF">Rleg4DRAFT_6097</name>
</gene>
<organism evidence="3 4">
    <name type="scientific">Rhizobium leguminosarum bv. trifolii WSM2297</name>
    <dbReference type="NCBI Taxonomy" id="754762"/>
    <lineage>
        <taxon>Bacteria</taxon>
        <taxon>Pseudomonadati</taxon>
        <taxon>Pseudomonadota</taxon>
        <taxon>Alphaproteobacteria</taxon>
        <taxon>Hyphomicrobiales</taxon>
        <taxon>Rhizobiaceae</taxon>
        <taxon>Rhizobium/Agrobacterium group</taxon>
        <taxon>Rhizobium</taxon>
    </lineage>
</organism>
<dbReference type="EMBL" id="JH719393">
    <property type="protein sequence ID" value="EJC84283.1"/>
    <property type="molecule type" value="Genomic_DNA"/>
</dbReference>